<accession>A0A2I1DZ48</accession>
<organism evidence="1 2">
    <name type="scientific">Rhizophagus irregularis</name>
    <dbReference type="NCBI Taxonomy" id="588596"/>
    <lineage>
        <taxon>Eukaryota</taxon>
        <taxon>Fungi</taxon>
        <taxon>Fungi incertae sedis</taxon>
        <taxon>Mucoromycota</taxon>
        <taxon>Glomeromycotina</taxon>
        <taxon>Glomeromycetes</taxon>
        <taxon>Glomerales</taxon>
        <taxon>Glomeraceae</taxon>
        <taxon>Rhizophagus</taxon>
    </lineage>
</organism>
<dbReference type="AlphaFoldDB" id="A0A2I1DZ48"/>
<reference evidence="1 2" key="2">
    <citation type="submission" date="2017-10" db="EMBL/GenBank/DDBJ databases">
        <title>Extensive intraspecific genome diversity in a model arbuscular mycorrhizal fungus.</title>
        <authorList>
            <person name="Chen E.C.H."/>
            <person name="Morin E."/>
            <person name="Baudet D."/>
            <person name="Noel J."/>
            <person name="Ndikumana S."/>
            <person name="Charron P."/>
            <person name="St-Onge C."/>
            <person name="Giorgi J."/>
            <person name="Grigoriev I.V."/>
            <person name="Roux C."/>
            <person name="Martin F.M."/>
            <person name="Corradi N."/>
        </authorList>
    </citation>
    <scope>NUCLEOTIDE SEQUENCE [LARGE SCALE GENOMIC DNA]</scope>
    <source>
        <strain evidence="1 2">C2</strain>
    </source>
</reference>
<sequence length="52" mass="6059">MVNLYEGKFELRPEKYITGPNGHELETYSKPQKLVYLVHGITSALFPFYLLI</sequence>
<name>A0A2I1DZ48_9GLOM</name>
<reference evidence="1 2" key="1">
    <citation type="submission" date="2016-04" db="EMBL/GenBank/DDBJ databases">
        <title>Genome analyses suggest a sexual origin of heterokaryosis in a supposedly ancient asexual fungus.</title>
        <authorList>
            <person name="Ropars J."/>
            <person name="Sedzielewska K."/>
            <person name="Noel J."/>
            <person name="Charron P."/>
            <person name="Farinelli L."/>
            <person name="Marton T."/>
            <person name="Kruger M."/>
            <person name="Pelin A."/>
            <person name="Brachmann A."/>
            <person name="Corradi N."/>
        </authorList>
    </citation>
    <scope>NUCLEOTIDE SEQUENCE [LARGE SCALE GENOMIC DNA]</scope>
    <source>
        <strain evidence="1 2">C2</strain>
    </source>
</reference>
<dbReference type="Proteomes" id="UP000233469">
    <property type="component" value="Unassembled WGS sequence"/>
</dbReference>
<dbReference type="VEuPathDB" id="FungiDB:FUN_004687"/>
<gene>
    <name evidence="1" type="ORF">RhiirC2_728325</name>
</gene>
<dbReference type="EMBL" id="LLXL01000061">
    <property type="protein sequence ID" value="PKK78994.1"/>
    <property type="molecule type" value="Genomic_DNA"/>
</dbReference>
<evidence type="ECO:0000313" key="1">
    <source>
        <dbReference type="EMBL" id="PKK78994.1"/>
    </source>
</evidence>
<proteinExistence type="predicted"/>
<comment type="caution">
    <text evidence="1">The sequence shown here is derived from an EMBL/GenBank/DDBJ whole genome shotgun (WGS) entry which is preliminary data.</text>
</comment>
<evidence type="ECO:0000313" key="2">
    <source>
        <dbReference type="Proteomes" id="UP000233469"/>
    </source>
</evidence>
<protein>
    <submittedName>
        <fullName evidence="1">Uncharacterized protein</fullName>
    </submittedName>
</protein>